<reference evidence="3 4" key="1">
    <citation type="submission" date="2022-06" db="EMBL/GenBank/DDBJ databases">
        <title>Genomic Encyclopedia of Type Strains, Phase I: the one thousand microbial genomes (KMG-I) project.</title>
        <authorList>
            <person name="Kyrpides N."/>
        </authorList>
    </citation>
    <scope>NUCLEOTIDE SEQUENCE [LARGE SCALE GENOMIC DNA]</scope>
    <source>
        <strain evidence="3 4">DSM 43889</strain>
    </source>
</reference>
<keyword evidence="3" id="KW-0808">Transferase</keyword>
<dbReference type="EMBL" id="AUBJ02000001">
    <property type="protein sequence ID" value="MCP2330492.1"/>
    <property type="molecule type" value="Genomic_DNA"/>
</dbReference>
<dbReference type="Pfam" id="PF00156">
    <property type="entry name" value="Pribosyltran"/>
    <property type="match status" value="1"/>
</dbReference>
<organism evidence="3 4">
    <name type="scientific">Actinoalloteichus caeruleus DSM 43889</name>
    <dbReference type="NCBI Taxonomy" id="1120930"/>
    <lineage>
        <taxon>Bacteria</taxon>
        <taxon>Bacillati</taxon>
        <taxon>Actinomycetota</taxon>
        <taxon>Actinomycetes</taxon>
        <taxon>Pseudonocardiales</taxon>
        <taxon>Pseudonocardiaceae</taxon>
        <taxon>Actinoalloteichus</taxon>
        <taxon>Actinoalloteichus cyanogriseus</taxon>
    </lineage>
</organism>
<feature type="compositionally biased region" description="Pro residues" evidence="1">
    <location>
        <begin position="222"/>
        <end position="239"/>
    </location>
</feature>
<sequence>MPFTDRTDAGQRLAHRLTPLADQDVVVLGLPRGGVPVAHQVAAHLHRPLDVVVVRKLGVPGQPELGMGAVGEDGVRVINDHIRRRAGVDATHLAEVERRERAQVDSRAARFRGDRPRTPLTGRTAILVDDGIATGSTARAAAQVVRAHGARRVILAVPVAPPEAVDALRDEVDDLICLETPSMFLAVGQAYAHFDQTSDAEVVDLLSRDHTGPSSVPGPRRAAPPPTRTSPCPPEPSPSPGTSTCPPNPWAW</sequence>
<keyword evidence="3" id="KW-0328">Glycosyltransferase</keyword>
<dbReference type="GO" id="GO:0016757">
    <property type="term" value="F:glycosyltransferase activity"/>
    <property type="evidence" value="ECO:0007669"/>
    <property type="project" value="UniProtKB-KW"/>
</dbReference>
<feature type="region of interest" description="Disordered" evidence="1">
    <location>
        <begin position="208"/>
        <end position="252"/>
    </location>
</feature>
<evidence type="ECO:0000259" key="2">
    <source>
        <dbReference type="Pfam" id="PF00156"/>
    </source>
</evidence>
<comment type="caution">
    <text evidence="3">The sequence shown here is derived from an EMBL/GenBank/DDBJ whole genome shotgun (WGS) entry which is preliminary data.</text>
</comment>
<feature type="domain" description="Phosphoribosyltransferase" evidence="2">
    <location>
        <begin position="21"/>
        <end position="187"/>
    </location>
</feature>
<protein>
    <submittedName>
        <fullName evidence="3">Phosphoribosyltransferase</fullName>
    </submittedName>
</protein>
<gene>
    <name evidence="3" type="ORF">G443_000762</name>
</gene>
<evidence type="ECO:0000313" key="4">
    <source>
        <dbReference type="Proteomes" id="UP000791080"/>
    </source>
</evidence>
<dbReference type="Proteomes" id="UP000791080">
    <property type="component" value="Unassembled WGS sequence"/>
</dbReference>
<dbReference type="Gene3D" id="3.30.1310.20">
    <property type="entry name" value="PRTase-like"/>
    <property type="match status" value="1"/>
</dbReference>
<accession>A0ABT1JDC2</accession>
<keyword evidence="4" id="KW-1185">Reference proteome</keyword>
<evidence type="ECO:0000256" key="1">
    <source>
        <dbReference type="SAM" id="MobiDB-lite"/>
    </source>
</evidence>
<dbReference type="CDD" id="cd06223">
    <property type="entry name" value="PRTases_typeI"/>
    <property type="match status" value="1"/>
</dbReference>
<name>A0ABT1JDC2_ACTCY</name>
<dbReference type="Gene3D" id="3.40.50.2020">
    <property type="match status" value="1"/>
</dbReference>
<dbReference type="InterPro" id="IPR000836">
    <property type="entry name" value="PRTase_dom"/>
</dbReference>
<evidence type="ECO:0000313" key="3">
    <source>
        <dbReference type="EMBL" id="MCP2330492.1"/>
    </source>
</evidence>
<dbReference type="RefSeq" id="WP_253860114.1">
    <property type="nucleotide sequence ID" value="NZ_AUBJ02000001.1"/>
</dbReference>
<proteinExistence type="predicted"/>
<dbReference type="SUPFAM" id="SSF53271">
    <property type="entry name" value="PRTase-like"/>
    <property type="match status" value="1"/>
</dbReference>
<dbReference type="InterPro" id="IPR029057">
    <property type="entry name" value="PRTase-like"/>
</dbReference>